<keyword evidence="1" id="KW-0472">Membrane</keyword>
<dbReference type="Proteomes" id="UP000257109">
    <property type="component" value="Unassembled WGS sequence"/>
</dbReference>
<keyword evidence="1" id="KW-0812">Transmembrane</keyword>
<keyword evidence="1" id="KW-1133">Transmembrane helix</keyword>
<comment type="caution">
    <text evidence="2">The sequence shown here is derived from an EMBL/GenBank/DDBJ whole genome shotgun (WGS) entry which is preliminary data.</text>
</comment>
<feature type="transmembrane region" description="Helical" evidence="1">
    <location>
        <begin position="26"/>
        <end position="42"/>
    </location>
</feature>
<dbReference type="EMBL" id="QJKJ01003657">
    <property type="protein sequence ID" value="RDX97437.1"/>
    <property type="molecule type" value="Genomic_DNA"/>
</dbReference>
<feature type="non-terminal residue" evidence="2">
    <location>
        <position position="1"/>
    </location>
</feature>
<evidence type="ECO:0000313" key="3">
    <source>
        <dbReference type="Proteomes" id="UP000257109"/>
    </source>
</evidence>
<sequence length="115" mass="13754">MCGNKHGSGWQIECFISERDFSILKAYNFLICTQMINIYVLFQNQKLLQSNRKSLQTLHQCHIQKGNTISQLRNRLLYAEHDYDIPNFHEQFENCFNSLKGDYNIPSPIFFYFYQ</sequence>
<dbReference type="AlphaFoldDB" id="A0A371H3R8"/>
<evidence type="ECO:0000256" key="1">
    <source>
        <dbReference type="SAM" id="Phobius"/>
    </source>
</evidence>
<keyword evidence="3" id="KW-1185">Reference proteome</keyword>
<reference evidence="2" key="1">
    <citation type="submission" date="2018-05" db="EMBL/GenBank/DDBJ databases">
        <title>Draft genome of Mucuna pruriens seed.</title>
        <authorList>
            <person name="Nnadi N.E."/>
            <person name="Vos R."/>
            <person name="Hasami M.H."/>
            <person name="Devisetty U.K."/>
            <person name="Aguiy J.C."/>
        </authorList>
    </citation>
    <scope>NUCLEOTIDE SEQUENCE [LARGE SCALE GENOMIC DNA]</scope>
    <source>
        <strain evidence="2">JCA_2017</strain>
    </source>
</reference>
<name>A0A371H3R8_MUCPR</name>
<evidence type="ECO:0000313" key="2">
    <source>
        <dbReference type="EMBL" id="RDX97437.1"/>
    </source>
</evidence>
<protein>
    <submittedName>
        <fullName evidence="2">Uncharacterized protein</fullName>
    </submittedName>
</protein>
<accession>A0A371H3R8</accession>
<organism evidence="2 3">
    <name type="scientific">Mucuna pruriens</name>
    <name type="common">Velvet bean</name>
    <name type="synonym">Dolichos pruriens</name>
    <dbReference type="NCBI Taxonomy" id="157652"/>
    <lineage>
        <taxon>Eukaryota</taxon>
        <taxon>Viridiplantae</taxon>
        <taxon>Streptophyta</taxon>
        <taxon>Embryophyta</taxon>
        <taxon>Tracheophyta</taxon>
        <taxon>Spermatophyta</taxon>
        <taxon>Magnoliopsida</taxon>
        <taxon>eudicotyledons</taxon>
        <taxon>Gunneridae</taxon>
        <taxon>Pentapetalae</taxon>
        <taxon>rosids</taxon>
        <taxon>fabids</taxon>
        <taxon>Fabales</taxon>
        <taxon>Fabaceae</taxon>
        <taxon>Papilionoideae</taxon>
        <taxon>50 kb inversion clade</taxon>
        <taxon>NPAAA clade</taxon>
        <taxon>indigoferoid/millettioid clade</taxon>
        <taxon>Phaseoleae</taxon>
        <taxon>Mucuna</taxon>
    </lineage>
</organism>
<gene>
    <name evidence="2" type="ORF">CR513_19796</name>
</gene>
<proteinExistence type="predicted"/>